<dbReference type="GO" id="GO:0060236">
    <property type="term" value="P:regulation of mitotic spindle organization"/>
    <property type="evidence" value="ECO:0007669"/>
    <property type="project" value="TreeGrafter"/>
</dbReference>
<sequence>MDFKQLGDKHVTPNSKVSFLRKKLSQGVVTDSPFRSIPCFSTPPSRFSRILNPFEPQMVDRLHLPTFSPSVFMQNSTPKTEAKFKWTIDEISSLQPAEIDETTVSLHACTEDSKTEVVVQKKIDMFFRESQIAPSPMNLKANYVPLLKDCDFPKENLDETVEENVPKKQTREGATQTVLTLPPILPKEVEDALRPYFICSDDQHQVDDDEYTNDALYQQLFEFKPSCCPESPNGVESLVSSPPTSLGQLSVQYSPCSKEPDTAFDNLNFEDCKLSPISKTPPRKPLHLFGSPGEERMSVDTSLIVPDMDNEENLDKTCYQVDGAVGSSGSDHPDTSANWSMEYKHISIVSPSLNSDAIAMDLSNSSTPHSKLYVGKGQRKRLSDSFKIEENGNGDNGFQVSDVSMKSRGTIGQNKLGESDFGYYTHDTGDFSNTSVFASTPSKRNRSLPCSEPN</sequence>
<accession>A0AAR5P6X5</accession>
<dbReference type="Proteomes" id="UP000019118">
    <property type="component" value="Unassembled WGS sequence"/>
</dbReference>
<keyword evidence="5" id="KW-0131">Cell cycle</keyword>
<feature type="region of interest" description="Disordered" evidence="6">
    <location>
        <begin position="411"/>
        <end position="454"/>
    </location>
</feature>
<keyword evidence="8" id="KW-1185">Reference proteome</keyword>
<organism evidence="7 8">
    <name type="scientific">Dendroctonus ponderosae</name>
    <name type="common">Mountain pine beetle</name>
    <dbReference type="NCBI Taxonomy" id="77166"/>
    <lineage>
        <taxon>Eukaryota</taxon>
        <taxon>Metazoa</taxon>
        <taxon>Ecdysozoa</taxon>
        <taxon>Arthropoda</taxon>
        <taxon>Hexapoda</taxon>
        <taxon>Insecta</taxon>
        <taxon>Pterygota</taxon>
        <taxon>Neoptera</taxon>
        <taxon>Endopterygota</taxon>
        <taxon>Coleoptera</taxon>
        <taxon>Polyphaga</taxon>
        <taxon>Cucujiformia</taxon>
        <taxon>Curculionidae</taxon>
        <taxon>Scolytinae</taxon>
        <taxon>Dendroctonus</taxon>
    </lineage>
</organism>
<dbReference type="GO" id="GO:0007088">
    <property type="term" value="P:regulation of mitotic nuclear division"/>
    <property type="evidence" value="ECO:0007669"/>
    <property type="project" value="TreeGrafter"/>
</dbReference>
<proteinExistence type="inferred from homology"/>
<keyword evidence="4" id="KW-0498">Mitosis</keyword>
<evidence type="ECO:0000256" key="4">
    <source>
        <dbReference type="ARBA" id="ARBA00022776"/>
    </source>
</evidence>
<evidence type="ECO:0000313" key="7">
    <source>
        <dbReference type="EnsemblMetazoa" id="XP_019756607.1"/>
    </source>
</evidence>
<dbReference type="GO" id="GO:0005737">
    <property type="term" value="C:cytoplasm"/>
    <property type="evidence" value="ECO:0007669"/>
    <property type="project" value="TreeGrafter"/>
</dbReference>
<evidence type="ECO:0000256" key="1">
    <source>
        <dbReference type="ARBA" id="ARBA00010963"/>
    </source>
</evidence>
<name>A0AAR5P6X5_DENPD</name>
<evidence type="ECO:0000256" key="5">
    <source>
        <dbReference type="ARBA" id="ARBA00023306"/>
    </source>
</evidence>
<dbReference type="PANTHER" id="PTHR14728:SF2">
    <property type="entry name" value="PROTEIN AURORA BOREALIS"/>
    <property type="match status" value="1"/>
</dbReference>
<evidence type="ECO:0000313" key="8">
    <source>
        <dbReference type="Proteomes" id="UP000019118"/>
    </source>
</evidence>
<dbReference type="GO" id="GO:0019901">
    <property type="term" value="F:protein kinase binding"/>
    <property type="evidence" value="ECO:0007669"/>
    <property type="project" value="TreeGrafter"/>
</dbReference>
<dbReference type="EnsemblMetazoa" id="XM_019901048.1">
    <property type="protein sequence ID" value="XP_019756607.1"/>
    <property type="gene ID" value="LOC109535178"/>
</dbReference>
<keyword evidence="3" id="KW-0132">Cell division</keyword>
<reference evidence="7" key="2">
    <citation type="submission" date="2024-08" db="UniProtKB">
        <authorList>
            <consortium name="EnsemblMetazoa"/>
        </authorList>
    </citation>
    <scope>IDENTIFICATION</scope>
</reference>
<protein>
    <recommendedName>
        <fullName evidence="2">Protein aurora borealis</fullName>
    </recommendedName>
</protein>
<dbReference type="GO" id="GO:0005634">
    <property type="term" value="C:nucleus"/>
    <property type="evidence" value="ECO:0007669"/>
    <property type="project" value="TreeGrafter"/>
</dbReference>
<evidence type="ECO:0000256" key="2">
    <source>
        <dbReference type="ARBA" id="ARBA00020055"/>
    </source>
</evidence>
<dbReference type="GO" id="GO:0051301">
    <property type="term" value="P:cell division"/>
    <property type="evidence" value="ECO:0007669"/>
    <property type="project" value="UniProtKB-KW"/>
</dbReference>
<dbReference type="PANTHER" id="PTHR14728">
    <property type="entry name" value="PROTEIN AURORA BOREALIS"/>
    <property type="match status" value="1"/>
</dbReference>
<dbReference type="PRINTS" id="PR02038">
    <property type="entry name" value="AURORABORA"/>
</dbReference>
<dbReference type="InterPro" id="IPR023252">
    <property type="entry name" value="Aurora_borealis_protein"/>
</dbReference>
<comment type="similarity">
    <text evidence="1">Belongs to the BORA family.</text>
</comment>
<evidence type="ECO:0000256" key="3">
    <source>
        <dbReference type="ARBA" id="ARBA00022618"/>
    </source>
</evidence>
<feature type="compositionally biased region" description="Polar residues" evidence="6">
    <location>
        <begin position="430"/>
        <end position="442"/>
    </location>
</feature>
<evidence type="ECO:0000256" key="6">
    <source>
        <dbReference type="SAM" id="MobiDB-lite"/>
    </source>
</evidence>
<dbReference type="Pfam" id="PF15280">
    <property type="entry name" value="BORA_N"/>
    <property type="match status" value="1"/>
</dbReference>
<dbReference type="AlphaFoldDB" id="A0AAR5P6X5"/>
<reference evidence="8" key="1">
    <citation type="journal article" date="2013" name="Genome Biol.">
        <title>Draft genome of the mountain pine beetle, Dendroctonus ponderosae Hopkins, a major forest pest.</title>
        <authorList>
            <person name="Keeling C.I."/>
            <person name="Yuen M.M."/>
            <person name="Liao N.Y."/>
            <person name="Docking T.R."/>
            <person name="Chan S.K."/>
            <person name="Taylor G.A."/>
            <person name="Palmquist D.L."/>
            <person name="Jackman S.D."/>
            <person name="Nguyen A."/>
            <person name="Li M."/>
            <person name="Henderson H."/>
            <person name="Janes J.K."/>
            <person name="Zhao Y."/>
            <person name="Pandoh P."/>
            <person name="Moore R."/>
            <person name="Sperling F.A."/>
            <person name="Huber D.P."/>
            <person name="Birol I."/>
            <person name="Jones S.J."/>
            <person name="Bohlmann J."/>
        </authorList>
    </citation>
    <scope>NUCLEOTIDE SEQUENCE</scope>
</reference>